<sequence>MSNTVLVASDSRLKRFNRASVELLSSMRFAIALLTIISIASIIGTVIKQGEPYTNYVNQFGPFWAEIFNGLGLFAVYTAWWFLLILAFLVVSVSFCVLRNAPKMLAEIRAWKEHVHEGGLRALHHHFEFSTGNLSTQAAAAKIADQLAKEGYSVKTLVSEDSSRVLAKKGAASKWGYIFAHSAIVLICLGGLLDGDLFTRGQIWFGGKSVLPESTQGMLISDIPSEHKLSEANPSYRANIFVPEGGTSATALLSSTSGSIIQELPFLISLKKFHVEYYSTGMPKLFMSEVLIKDLDTGKETEAKIKVNEPMIHRGVAIYQSSFEDGGSKLKLRAYPMHGAANSIQSSFIVNGDVGQSTKLKSSDGTSYTLEFSGFRPTNVENISNASGQTDVRGVATQDSDAGLKKVFSDRLGSAAKTSKPVDLKNVGPSVQYKLRDAAGQAREYSNYMQPLFIDEMPMFMFGVRQSSAEEFKYLRIPADANLSLNEWLTLRTLLQDAGARQRAVQRFIATIGQQQGFAGAPQMLTQLKESASRSIELFSGSTAFAVNQAKEAGIKPGGFAALGSFIDKAVPEAEQQKAAEVVLKVLNGVIWELWQEARAQLKLPPAKNDMESQRFIQAATSALSDANFYPAPLVFQLDSFEEVKASVFQVTRSPGKNMVYLGCLLLTLGIFAMFYLPERRIWVRSLSNGKQLFAMSTSRKTLDFEKEFEKYQKDFQ</sequence>
<evidence type="ECO:0000259" key="7">
    <source>
        <dbReference type="Pfam" id="PF05140"/>
    </source>
</evidence>
<name>A0A229FX21_9BURK</name>
<comment type="caution">
    <text evidence="8">The sequence shown here is derived from an EMBL/GenBank/DDBJ whole genome shotgun (WGS) entry which is preliminary data.</text>
</comment>
<dbReference type="OrthoDB" id="9770923at2"/>
<evidence type="ECO:0000256" key="1">
    <source>
        <dbReference type="ARBA" id="ARBA00004141"/>
    </source>
</evidence>
<dbReference type="PANTHER" id="PTHR31566">
    <property type="entry name" value="CYTOCHROME C BIOGENESIS PROTEIN CCS1, CHLOROPLASTIC"/>
    <property type="match status" value="1"/>
</dbReference>
<reference evidence="8 9" key="1">
    <citation type="submission" date="2017-06" db="EMBL/GenBank/DDBJ databases">
        <title>Reclassification of a Polynucleobacter cosmopolitanus strain isolated from tropical Lake Victoria as Polynucleobacter victoriensis comb. nov.</title>
        <authorList>
            <person name="Hahn M.W."/>
        </authorList>
    </citation>
    <scope>NUCLEOTIDE SEQUENCE [LARGE SCALE GENOMIC DNA]</scope>
    <source>
        <strain evidence="8 9">MWH-MoIso2</strain>
    </source>
</reference>
<dbReference type="Proteomes" id="UP000215188">
    <property type="component" value="Unassembled WGS sequence"/>
</dbReference>
<keyword evidence="5 6" id="KW-0472">Membrane</keyword>
<dbReference type="PANTHER" id="PTHR31566:SF0">
    <property type="entry name" value="CYTOCHROME C BIOGENESIS PROTEIN CCS1, CHLOROPLASTIC"/>
    <property type="match status" value="1"/>
</dbReference>
<feature type="domain" description="ResB-like" evidence="7">
    <location>
        <begin position="27"/>
        <end position="710"/>
    </location>
</feature>
<organism evidence="8 9">
    <name type="scientific">Polynucleobacter cosmopolitanus</name>
    <dbReference type="NCBI Taxonomy" id="351345"/>
    <lineage>
        <taxon>Bacteria</taxon>
        <taxon>Pseudomonadati</taxon>
        <taxon>Pseudomonadota</taxon>
        <taxon>Betaproteobacteria</taxon>
        <taxon>Burkholderiales</taxon>
        <taxon>Burkholderiaceae</taxon>
        <taxon>Polynucleobacter</taxon>
    </lineage>
</organism>
<feature type="transmembrane region" description="Helical" evidence="6">
    <location>
        <begin position="21"/>
        <end position="47"/>
    </location>
</feature>
<gene>
    <name evidence="8" type="ORF">AOC33_02540</name>
</gene>
<feature type="transmembrane region" description="Helical" evidence="6">
    <location>
        <begin position="175"/>
        <end position="193"/>
    </location>
</feature>
<evidence type="ECO:0000313" key="9">
    <source>
        <dbReference type="Proteomes" id="UP000215188"/>
    </source>
</evidence>
<dbReference type="AlphaFoldDB" id="A0A229FX21"/>
<evidence type="ECO:0000256" key="2">
    <source>
        <dbReference type="ARBA" id="ARBA00022692"/>
    </source>
</evidence>
<dbReference type="InterPro" id="IPR007816">
    <property type="entry name" value="ResB-like_domain"/>
</dbReference>
<comment type="subcellular location">
    <subcellularLocation>
        <location evidence="1">Membrane</location>
        <topology evidence="1">Multi-pass membrane protein</topology>
    </subcellularLocation>
</comment>
<keyword evidence="3" id="KW-0201">Cytochrome c-type biogenesis</keyword>
<feature type="transmembrane region" description="Helical" evidence="6">
    <location>
        <begin position="67"/>
        <end position="98"/>
    </location>
</feature>
<evidence type="ECO:0000313" key="8">
    <source>
        <dbReference type="EMBL" id="OXL15989.1"/>
    </source>
</evidence>
<dbReference type="Pfam" id="PF05140">
    <property type="entry name" value="ResB"/>
    <property type="match status" value="1"/>
</dbReference>
<dbReference type="RefSeq" id="WP_089515017.1">
    <property type="nucleotide sequence ID" value="NZ_NJGG01000001.1"/>
</dbReference>
<keyword evidence="2 6" id="KW-0812">Transmembrane</keyword>
<dbReference type="GO" id="GO:0017004">
    <property type="term" value="P:cytochrome complex assembly"/>
    <property type="evidence" value="ECO:0007669"/>
    <property type="project" value="UniProtKB-KW"/>
</dbReference>
<evidence type="ECO:0000256" key="6">
    <source>
        <dbReference type="SAM" id="Phobius"/>
    </source>
</evidence>
<proteinExistence type="predicted"/>
<keyword evidence="9" id="KW-1185">Reference proteome</keyword>
<evidence type="ECO:0000256" key="4">
    <source>
        <dbReference type="ARBA" id="ARBA00022989"/>
    </source>
</evidence>
<evidence type="ECO:0000256" key="5">
    <source>
        <dbReference type="ARBA" id="ARBA00023136"/>
    </source>
</evidence>
<evidence type="ECO:0000256" key="3">
    <source>
        <dbReference type="ARBA" id="ARBA00022748"/>
    </source>
</evidence>
<protein>
    <submittedName>
        <fullName evidence="8">Cytochrome C biogenesis protein ResB</fullName>
    </submittedName>
</protein>
<dbReference type="EMBL" id="NJGG01000001">
    <property type="protein sequence ID" value="OXL15989.1"/>
    <property type="molecule type" value="Genomic_DNA"/>
</dbReference>
<keyword evidence="4 6" id="KW-1133">Transmembrane helix</keyword>
<feature type="transmembrane region" description="Helical" evidence="6">
    <location>
        <begin position="659"/>
        <end position="677"/>
    </location>
</feature>
<accession>A0A229FX21</accession>
<dbReference type="GO" id="GO:0016020">
    <property type="term" value="C:membrane"/>
    <property type="evidence" value="ECO:0007669"/>
    <property type="project" value="UniProtKB-SubCell"/>
</dbReference>
<dbReference type="InterPro" id="IPR023494">
    <property type="entry name" value="Cyt_c_bgen_Ccs1/CcsB/ResB"/>
</dbReference>